<accession>A0A6A2YL79</accession>
<proteinExistence type="predicted"/>
<gene>
    <name evidence="1" type="ORF">F3Y22_tig00111402pilonHSYRG00497</name>
</gene>
<name>A0A6A2YL79_HIBSY</name>
<dbReference type="EMBL" id="VEPZ02001331">
    <property type="protein sequence ID" value="KAE8678934.1"/>
    <property type="molecule type" value="Genomic_DNA"/>
</dbReference>
<dbReference type="AlphaFoldDB" id="A0A6A2YL79"/>
<evidence type="ECO:0000313" key="2">
    <source>
        <dbReference type="Proteomes" id="UP000436088"/>
    </source>
</evidence>
<sequence length="142" mass="15886">MKRLQIPLTTQAAAHYPFHHSDNYPQAKGNMNLHCFRDVQAAMAAFFSDCFLFLADSPVNVVPANSTVPVKTGVTRAQEVALLRDDTCIRGGTCGGFAWDTPGTMEVRPRHIQEMKDINSVNSPRIHKPLEFGSDYIKYVFE</sequence>
<organism evidence="1 2">
    <name type="scientific">Hibiscus syriacus</name>
    <name type="common">Rose of Sharon</name>
    <dbReference type="NCBI Taxonomy" id="106335"/>
    <lineage>
        <taxon>Eukaryota</taxon>
        <taxon>Viridiplantae</taxon>
        <taxon>Streptophyta</taxon>
        <taxon>Embryophyta</taxon>
        <taxon>Tracheophyta</taxon>
        <taxon>Spermatophyta</taxon>
        <taxon>Magnoliopsida</taxon>
        <taxon>eudicotyledons</taxon>
        <taxon>Gunneridae</taxon>
        <taxon>Pentapetalae</taxon>
        <taxon>rosids</taxon>
        <taxon>malvids</taxon>
        <taxon>Malvales</taxon>
        <taxon>Malvaceae</taxon>
        <taxon>Malvoideae</taxon>
        <taxon>Hibiscus</taxon>
    </lineage>
</organism>
<evidence type="ECO:0000313" key="1">
    <source>
        <dbReference type="EMBL" id="KAE8678934.1"/>
    </source>
</evidence>
<dbReference type="Proteomes" id="UP000436088">
    <property type="component" value="Unassembled WGS sequence"/>
</dbReference>
<keyword evidence="2" id="KW-1185">Reference proteome</keyword>
<comment type="caution">
    <text evidence="1">The sequence shown here is derived from an EMBL/GenBank/DDBJ whole genome shotgun (WGS) entry which is preliminary data.</text>
</comment>
<protein>
    <submittedName>
        <fullName evidence="1">Uncharacterized protein</fullName>
    </submittedName>
</protein>
<reference evidence="1" key="1">
    <citation type="submission" date="2019-09" db="EMBL/GenBank/DDBJ databases">
        <title>Draft genome information of white flower Hibiscus syriacus.</title>
        <authorList>
            <person name="Kim Y.-M."/>
        </authorList>
    </citation>
    <scope>NUCLEOTIDE SEQUENCE [LARGE SCALE GENOMIC DNA]</scope>
    <source>
        <strain evidence="1">YM2019G1</strain>
    </source>
</reference>